<protein>
    <recommendedName>
        <fullName evidence="14">t-SNARE coiled-coil homology domain-containing protein</fullName>
    </recommendedName>
</protein>
<dbReference type="CDD" id="cd15853">
    <property type="entry name" value="SNARE_Bet1"/>
    <property type="match status" value="1"/>
</dbReference>
<keyword evidence="16" id="KW-1185">Reference proteome</keyword>
<dbReference type="FunFam" id="1.20.5.110:FF:000033">
    <property type="entry name" value="bet1-like SNARE 1-1"/>
    <property type="match status" value="1"/>
</dbReference>
<evidence type="ECO:0000256" key="3">
    <source>
        <dbReference type="ARBA" id="ARBA00022448"/>
    </source>
</evidence>
<keyword evidence="10 13" id="KW-0472">Membrane</keyword>
<keyword evidence="7 13" id="KW-1133">Transmembrane helix</keyword>
<keyword evidence="5" id="KW-0256">Endoplasmic reticulum</keyword>
<gene>
    <name evidence="15" type="ORF">DM860_013490</name>
</gene>
<proteinExistence type="inferred from homology"/>
<dbReference type="InterPro" id="IPR000727">
    <property type="entry name" value="T_SNARE_dom"/>
</dbReference>
<evidence type="ECO:0000256" key="1">
    <source>
        <dbReference type="ARBA" id="ARBA00004163"/>
    </source>
</evidence>
<evidence type="ECO:0000256" key="5">
    <source>
        <dbReference type="ARBA" id="ARBA00022824"/>
    </source>
</evidence>
<evidence type="ECO:0000313" key="15">
    <source>
        <dbReference type="EMBL" id="RAL38809.1"/>
    </source>
</evidence>
<keyword evidence="3" id="KW-0813">Transport</keyword>
<keyword evidence="8" id="KW-0333">Golgi apparatus</keyword>
<dbReference type="AlphaFoldDB" id="A0A328D362"/>
<feature type="transmembrane region" description="Helical" evidence="13">
    <location>
        <begin position="159"/>
        <end position="179"/>
    </location>
</feature>
<dbReference type="EMBL" id="NQVE01000206">
    <property type="protein sequence ID" value="RAL38809.1"/>
    <property type="molecule type" value="Genomic_DNA"/>
</dbReference>
<dbReference type="GO" id="GO:0015031">
    <property type="term" value="P:protein transport"/>
    <property type="evidence" value="ECO:0007669"/>
    <property type="project" value="UniProtKB-KW"/>
</dbReference>
<evidence type="ECO:0000256" key="7">
    <source>
        <dbReference type="ARBA" id="ARBA00022989"/>
    </source>
</evidence>
<organism evidence="15 16">
    <name type="scientific">Cuscuta australis</name>
    <dbReference type="NCBI Taxonomy" id="267555"/>
    <lineage>
        <taxon>Eukaryota</taxon>
        <taxon>Viridiplantae</taxon>
        <taxon>Streptophyta</taxon>
        <taxon>Embryophyta</taxon>
        <taxon>Tracheophyta</taxon>
        <taxon>Spermatophyta</taxon>
        <taxon>Magnoliopsida</taxon>
        <taxon>eudicotyledons</taxon>
        <taxon>Gunneridae</taxon>
        <taxon>Pentapetalae</taxon>
        <taxon>asterids</taxon>
        <taxon>lamiids</taxon>
        <taxon>Solanales</taxon>
        <taxon>Convolvulaceae</taxon>
        <taxon>Cuscuteae</taxon>
        <taxon>Cuscuta</taxon>
        <taxon>Cuscuta subgen. Grammica</taxon>
        <taxon>Cuscuta sect. Cleistogrammica</taxon>
    </lineage>
</organism>
<sequence>MSQSSLRCRGEEVSFGHRHSSLTSRCCHRAEIRIDHSLTPKRAASRLALAPYKIWDHRVVRSALFDNYDSIEEGGVRASRSYSRDIDEHDNDKAVDNLQDRVSFLKKLTGDIHEEVESHNRILDKMGNEMDSSRGIMSRTMDRFKIVFDKKAHRKTCKLAGWFVLSFLLIYYVFSYGMLALGEISFVHNGISCISCTFESVGSQPAICLSSNVAYEGSRSTTWRPVGHFNHTRSLDMLFIPRMVEKYHHCPYVSSLLSPIVKFIPFLKICSTPSRVSRASAAPTIAFTFLVFASSRLSASLCRRLSFVGLLRSSSSSPPSRTSLILHLLPFPFTGCTHLWVQPDV</sequence>
<evidence type="ECO:0000256" key="8">
    <source>
        <dbReference type="ARBA" id="ARBA00023034"/>
    </source>
</evidence>
<dbReference type="Proteomes" id="UP000249390">
    <property type="component" value="Unassembled WGS sequence"/>
</dbReference>
<comment type="subcellular location">
    <subcellularLocation>
        <location evidence="1">Endoplasmic reticulum membrane</location>
        <topology evidence="1">Single-pass type IV membrane protein</topology>
    </subcellularLocation>
    <subcellularLocation>
        <location evidence="2">Golgi apparatus membrane</location>
        <topology evidence="2">Single-pass type IV membrane protein</topology>
    </subcellularLocation>
</comment>
<dbReference type="PANTHER" id="PTHR12791">
    <property type="entry name" value="GOLGI SNARE BET1-RELATED"/>
    <property type="match status" value="1"/>
</dbReference>
<reference evidence="15 16" key="1">
    <citation type="submission" date="2018-06" db="EMBL/GenBank/DDBJ databases">
        <title>The Genome of Cuscuta australis (Dodder) Provides Insight into the Evolution of Plant Parasitism.</title>
        <authorList>
            <person name="Liu H."/>
        </authorList>
    </citation>
    <scope>NUCLEOTIDE SEQUENCE [LARGE SCALE GENOMIC DNA]</scope>
    <source>
        <strain evidence="16">cv. Yunnan</strain>
        <tissue evidence="15">Vines</tissue>
    </source>
</reference>
<dbReference type="PROSITE" id="PS50192">
    <property type="entry name" value="T_SNARE"/>
    <property type="match status" value="1"/>
</dbReference>
<name>A0A328D362_9ASTE</name>
<keyword evidence="4 13" id="KW-0812">Transmembrane</keyword>
<evidence type="ECO:0000259" key="14">
    <source>
        <dbReference type="PROSITE" id="PS50192"/>
    </source>
</evidence>
<evidence type="ECO:0000256" key="4">
    <source>
        <dbReference type="ARBA" id="ARBA00022692"/>
    </source>
</evidence>
<keyword evidence="6" id="KW-0653">Protein transport</keyword>
<comment type="caution">
    <text evidence="15">The sequence shown here is derived from an EMBL/GenBank/DDBJ whole genome shotgun (WGS) entry which is preliminary data.</text>
</comment>
<dbReference type="InterPro" id="IPR039899">
    <property type="entry name" value="BET1_SNARE"/>
</dbReference>
<evidence type="ECO:0000256" key="10">
    <source>
        <dbReference type="ARBA" id="ARBA00023136"/>
    </source>
</evidence>
<dbReference type="SUPFAM" id="SSF58038">
    <property type="entry name" value="SNARE fusion complex"/>
    <property type="match status" value="1"/>
</dbReference>
<evidence type="ECO:0000256" key="11">
    <source>
        <dbReference type="ARBA" id="ARBA00037962"/>
    </source>
</evidence>
<keyword evidence="9" id="KW-0175">Coiled coil</keyword>
<dbReference type="GO" id="GO:0000139">
    <property type="term" value="C:Golgi membrane"/>
    <property type="evidence" value="ECO:0007669"/>
    <property type="project" value="UniProtKB-SubCell"/>
</dbReference>
<feature type="domain" description="T-SNARE coiled-coil homology" evidence="14">
    <location>
        <begin position="85"/>
        <end position="147"/>
    </location>
</feature>
<evidence type="ECO:0000256" key="13">
    <source>
        <dbReference type="SAM" id="Phobius"/>
    </source>
</evidence>
<evidence type="ECO:0000256" key="9">
    <source>
        <dbReference type="ARBA" id="ARBA00023054"/>
    </source>
</evidence>
<comment type="similarity">
    <text evidence="11">Belongs to the BET1 family.</text>
</comment>
<comment type="function">
    <text evidence="12">Required for vesicular transport from the ER to the Golgi complex. Functions as a SNARE associated with ER-derived vesicles.</text>
</comment>
<dbReference type="Gene3D" id="1.20.5.110">
    <property type="match status" value="1"/>
</dbReference>
<evidence type="ECO:0000256" key="2">
    <source>
        <dbReference type="ARBA" id="ARBA00004409"/>
    </source>
</evidence>
<accession>A0A328D362</accession>
<evidence type="ECO:0000313" key="16">
    <source>
        <dbReference type="Proteomes" id="UP000249390"/>
    </source>
</evidence>
<evidence type="ECO:0000256" key="6">
    <source>
        <dbReference type="ARBA" id="ARBA00022927"/>
    </source>
</evidence>
<evidence type="ECO:0000256" key="12">
    <source>
        <dbReference type="ARBA" id="ARBA00060029"/>
    </source>
</evidence>
<dbReference type="GO" id="GO:0005789">
    <property type="term" value="C:endoplasmic reticulum membrane"/>
    <property type="evidence" value="ECO:0007669"/>
    <property type="project" value="UniProtKB-SubCell"/>
</dbReference>